<evidence type="ECO:0000256" key="2">
    <source>
        <dbReference type="ARBA" id="ARBA00022475"/>
    </source>
</evidence>
<dbReference type="AlphaFoldDB" id="A0A344TMT4"/>
<dbReference type="InterPro" id="IPR001123">
    <property type="entry name" value="LeuE-type"/>
</dbReference>
<dbReference type="OrthoDB" id="679767at2"/>
<organism evidence="7 8">
    <name type="scientific">Runella rosea</name>
    <dbReference type="NCBI Taxonomy" id="2259595"/>
    <lineage>
        <taxon>Bacteria</taxon>
        <taxon>Pseudomonadati</taxon>
        <taxon>Bacteroidota</taxon>
        <taxon>Cytophagia</taxon>
        <taxon>Cytophagales</taxon>
        <taxon>Spirosomataceae</taxon>
        <taxon>Runella</taxon>
    </lineage>
</organism>
<dbReference type="EMBL" id="CP030850">
    <property type="protein sequence ID" value="AXE19955.1"/>
    <property type="molecule type" value="Genomic_DNA"/>
</dbReference>
<dbReference type="PANTHER" id="PTHR30086">
    <property type="entry name" value="ARGININE EXPORTER PROTEIN ARGO"/>
    <property type="match status" value="1"/>
</dbReference>
<reference evidence="7 8" key="1">
    <citation type="submission" date="2018-07" db="EMBL/GenBank/DDBJ databases">
        <title>Genome sequencing of Runella.</title>
        <authorList>
            <person name="Baek M.-G."/>
            <person name="Yi H."/>
        </authorList>
    </citation>
    <scope>NUCLEOTIDE SEQUENCE [LARGE SCALE GENOMIC DNA]</scope>
    <source>
        <strain evidence="7 8">HYN0085</strain>
    </source>
</reference>
<evidence type="ECO:0000256" key="1">
    <source>
        <dbReference type="ARBA" id="ARBA00004651"/>
    </source>
</evidence>
<keyword evidence="8" id="KW-1185">Reference proteome</keyword>
<sequence length="210" mass="23308">MPLFLAAIYGLIAGIILCLTFGTVFFALIQTSIERGYRSGVQIAMGVVASDAFFIFTAIFGTSFLPQINHFDKWIGAIGIIFLVILAIGNFLKVPTLEPKTHADDRSRRRSNLKYFLKGVALNALNPINFMSWAAIAAYLRTKGRYDLSEMIVFFSMSLVGVGATESALAVYANRLRRLLTIKVIHYINIATGLVFLGVATKLLWEEFLK</sequence>
<evidence type="ECO:0000313" key="8">
    <source>
        <dbReference type="Proteomes" id="UP000251993"/>
    </source>
</evidence>
<feature type="transmembrane region" description="Helical" evidence="6">
    <location>
        <begin position="152"/>
        <end position="172"/>
    </location>
</feature>
<keyword evidence="2" id="KW-1003">Cell membrane</keyword>
<dbReference type="Pfam" id="PF01810">
    <property type="entry name" value="LysE"/>
    <property type="match status" value="1"/>
</dbReference>
<comment type="subcellular location">
    <subcellularLocation>
        <location evidence="1">Cell membrane</location>
        <topology evidence="1">Multi-pass membrane protein</topology>
    </subcellularLocation>
</comment>
<feature type="transmembrane region" description="Helical" evidence="6">
    <location>
        <begin position="184"/>
        <end position="205"/>
    </location>
</feature>
<gene>
    <name evidence="7" type="ORF">DR864_20475</name>
</gene>
<dbReference type="GO" id="GO:0005886">
    <property type="term" value="C:plasma membrane"/>
    <property type="evidence" value="ECO:0007669"/>
    <property type="project" value="UniProtKB-SubCell"/>
</dbReference>
<evidence type="ECO:0000256" key="4">
    <source>
        <dbReference type="ARBA" id="ARBA00022989"/>
    </source>
</evidence>
<evidence type="ECO:0000256" key="3">
    <source>
        <dbReference type="ARBA" id="ARBA00022692"/>
    </source>
</evidence>
<name>A0A344TMT4_9BACT</name>
<keyword evidence="3 6" id="KW-0812">Transmembrane</keyword>
<accession>A0A344TMT4</accession>
<evidence type="ECO:0000256" key="6">
    <source>
        <dbReference type="SAM" id="Phobius"/>
    </source>
</evidence>
<protein>
    <submittedName>
        <fullName evidence="7">LysE family translocator</fullName>
    </submittedName>
</protein>
<dbReference type="PANTHER" id="PTHR30086:SF20">
    <property type="entry name" value="ARGININE EXPORTER PROTEIN ARGO-RELATED"/>
    <property type="match status" value="1"/>
</dbReference>
<dbReference type="RefSeq" id="WP_114068721.1">
    <property type="nucleotide sequence ID" value="NZ_CP030850.1"/>
</dbReference>
<evidence type="ECO:0000256" key="5">
    <source>
        <dbReference type="ARBA" id="ARBA00023136"/>
    </source>
</evidence>
<dbReference type="Proteomes" id="UP000251993">
    <property type="component" value="Chromosome"/>
</dbReference>
<dbReference type="KEGG" id="run:DR864_20475"/>
<proteinExistence type="predicted"/>
<keyword evidence="5 6" id="KW-0472">Membrane</keyword>
<feature type="transmembrane region" description="Helical" evidence="6">
    <location>
        <begin position="6"/>
        <end position="29"/>
    </location>
</feature>
<feature type="transmembrane region" description="Helical" evidence="6">
    <location>
        <begin position="74"/>
        <end position="94"/>
    </location>
</feature>
<dbReference type="GO" id="GO:0015171">
    <property type="term" value="F:amino acid transmembrane transporter activity"/>
    <property type="evidence" value="ECO:0007669"/>
    <property type="project" value="TreeGrafter"/>
</dbReference>
<evidence type="ECO:0000313" key="7">
    <source>
        <dbReference type="EMBL" id="AXE19955.1"/>
    </source>
</evidence>
<feature type="transmembrane region" description="Helical" evidence="6">
    <location>
        <begin position="115"/>
        <end position="140"/>
    </location>
</feature>
<feature type="transmembrane region" description="Helical" evidence="6">
    <location>
        <begin position="41"/>
        <end position="62"/>
    </location>
</feature>
<keyword evidence="4 6" id="KW-1133">Transmembrane helix</keyword>